<dbReference type="InterPro" id="IPR002773">
    <property type="entry name" value="Deoxyhypusine_synthase"/>
</dbReference>
<dbReference type="Proteomes" id="UP000095200">
    <property type="component" value="Unassembled WGS sequence"/>
</dbReference>
<dbReference type="Gene3D" id="3.40.910.10">
    <property type="entry name" value="Deoxyhypusine synthase"/>
    <property type="match status" value="1"/>
</dbReference>
<dbReference type="InterPro" id="IPR029035">
    <property type="entry name" value="DHS-like_NAD/FAD-binding_dom"/>
</dbReference>
<dbReference type="SUPFAM" id="SSF52467">
    <property type="entry name" value="DHS-like NAD/FAD-binding domain"/>
    <property type="match status" value="1"/>
</dbReference>
<dbReference type="InterPro" id="IPR036982">
    <property type="entry name" value="Deoxyhypusine_synthase_sf"/>
</dbReference>
<evidence type="ECO:0000313" key="3">
    <source>
        <dbReference type="EMBL" id="GAU07697.1"/>
    </source>
</evidence>
<comment type="caution">
    <text evidence="3">The sequence shown here is derived from an EMBL/GenBank/DDBJ whole genome shotgun (WGS) entry which is preliminary data.</text>
</comment>
<dbReference type="Pfam" id="PF01916">
    <property type="entry name" value="DS"/>
    <property type="match status" value="1"/>
</dbReference>
<protein>
    <submittedName>
        <fullName evidence="3">Deoxyhypusine synthase</fullName>
    </submittedName>
</protein>
<organism evidence="3 4">
    <name type="scientific">Desulfoplanes formicivorans</name>
    <dbReference type="NCBI Taxonomy" id="1592317"/>
    <lineage>
        <taxon>Bacteria</taxon>
        <taxon>Pseudomonadati</taxon>
        <taxon>Thermodesulfobacteriota</taxon>
        <taxon>Desulfovibrionia</taxon>
        <taxon>Desulfovibrionales</taxon>
        <taxon>Desulfoplanaceae</taxon>
        <taxon>Desulfoplanes</taxon>
    </lineage>
</organism>
<dbReference type="OrthoDB" id="9771211at2"/>
<reference evidence="4" key="1">
    <citation type="submission" date="2016-06" db="EMBL/GenBank/DDBJ databases">
        <title>Draft genome sequence of Desulfoplanes formicivorans strain Pf12B.</title>
        <authorList>
            <person name="Watanabe M."/>
            <person name="Kojima H."/>
            <person name="Fukui M."/>
        </authorList>
    </citation>
    <scope>NUCLEOTIDE SEQUENCE [LARGE SCALE GENOMIC DNA]</scope>
    <source>
        <strain evidence="4">Pf12B</strain>
    </source>
</reference>
<keyword evidence="2" id="KW-0808">Transferase</keyword>
<dbReference type="PANTHER" id="PTHR11703:SF2">
    <property type="entry name" value="DEOXYHYPUSINE SYNTHASE-LIKE PROTEIN"/>
    <property type="match status" value="1"/>
</dbReference>
<evidence type="ECO:0000313" key="4">
    <source>
        <dbReference type="Proteomes" id="UP000095200"/>
    </source>
</evidence>
<sequence>MTNKNNDIRTIDHLEDPADYGLEPLTTLDPDQINSFDELMEAMSQTAFGGRNLGEALNVLHNMVTDPDCLVVGTFSGAMTVAKMGKLICTMIDKGWLDVVVSTGALMAHGFIESMGLRHYKYKFGQMDDKALFAKGFNRVYDTLEPEINFMQAEDVIHEVMKSIEGETFLSSEAFCSRIGEYLTAHVKGPGILKSAYQKKVPVYIPAFTDSELALDVATHLMRHMPGLMNGDCDPATFPFQFNPFLDLFSYTRKICSAKKIGIFTIGGGVPRNWAQQVGPFVEIAGQRLPELNLPIRRFSYGIRICPEPVHWGGLSGCTYSEGISWGKFVPPAEGGQFAEVMCDATIAWPILIKGLQDRLARGRKHSSHPKTQQG</sequence>
<dbReference type="AlphaFoldDB" id="A0A194AC22"/>
<dbReference type="STRING" id="1592317.DPF_0392"/>
<dbReference type="PANTHER" id="PTHR11703">
    <property type="entry name" value="DEOXYHYPUSINE SYNTHASE"/>
    <property type="match status" value="1"/>
</dbReference>
<dbReference type="GO" id="GO:0034038">
    <property type="term" value="F:deoxyhypusine synthase activity"/>
    <property type="evidence" value="ECO:0007669"/>
    <property type="project" value="TreeGrafter"/>
</dbReference>
<gene>
    <name evidence="3" type="ORF">DPF_0392</name>
</gene>
<evidence type="ECO:0000256" key="2">
    <source>
        <dbReference type="ARBA" id="ARBA00022679"/>
    </source>
</evidence>
<keyword evidence="4" id="KW-1185">Reference proteome</keyword>
<dbReference type="RefSeq" id="WP_069857227.1">
    <property type="nucleotide sequence ID" value="NZ_BDFE01000006.1"/>
</dbReference>
<evidence type="ECO:0000256" key="1">
    <source>
        <dbReference type="ARBA" id="ARBA00009892"/>
    </source>
</evidence>
<comment type="similarity">
    <text evidence="1">Belongs to the deoxyhypusine synthase family.</text>
</comment>
<dbReference type="GO" id="GO:0005737">
    <property type="term" value="C:cytoplasm"/>
    <property type="evidence" value="ECO:0007669"/>
    <property type="project" value="TreeGrafter"/>
</dbReference>
<accession>A0A194AC22</accession>
<name>A0A194AC22_9BACT</name>
<proteinExistence type="inferred from homology"/>
<dbReference type="EMBL" id="BDFE01000006">
    <property type="protein sequence ID" value="GAU07697.1"/>
    <property type="molecule type" value="Genomic_DNA"/>
</dbReference>